<proteinExistence type="predicted"/>
<evidence type="ECO:0000313" key="3">
    <source>
        <dbReference type="EMBL" id="KAL3864167.1"/>
    </source>
</evidence>
<dbReference type="AlphaFoldDB" id="A0ABD3VRE8"/>
<accession>A0ABD3VRE8</accession>
<keyword evidence="4" id="KW-1185">Reference proteome</keyword>
<name>A0ABD3VRE8_SINWO</name>
<evidence type="ECO:0000256" key="1">
    <source>
        <dbReference type="ARBA" id="ARBA00022468"/>
    </source>
</evidence>
<evidence type="ECO:0000313" key="4">
    <source>
        <dbReference type="Proteomes" id="UP001634394"/>
    </source>
</evidence>
<protein>
    <recommendedName>
        <fullName evidence="2">Rho-GAP domain-containing protein</fullName>
    </recommendedName>
</protein>
<dbReference type="Proteomes" id="UP001634394">
    <property type="component" value="Unassembled WGS sequence"/>
</dbReference>
<dbReference type="EMBL" id="JBJQND010000010">
    <property type="protein sequence ID" value="KAL3864167.1"/>
    <property type="molecule type" value="Genomic_DNA"/>
</dbReference>
<dbReference type="PANTHER" id="PTHR14963">
    <property type="entry name" value="RHO GTPASE ACTIVATING PROTEIN 18,19-RELATED"/>
    <property type="match status" value="1"/>
</dbReference>
<evidence type="ECO:0000259" key="2">
    <source>
        <dbReference type="PROSITE" id="PS50238"/>
    </source>
</evidence>
<organism evidence="3 4">
    <name type="scientific">Sinanodonta woodiana</name>
    <name type="common">Chinese pond mussel</name>
    <name type="synonym">Anodonta woodiana</name>
    <dbReference type="NCBI Taxonomy" id="1069815"/>
    <lineage>
        <taxon>Eukaryota</taxon>
        <taxon>Metazoa</taxon>
        <taxon>Spiralia</taxon>
        <taxon>Lophotrochozoa</taxon>
        <taxon>Mollusca</taxon>
        <taxon>Bivalvia</taxon>
        <taxon>Autobranchia</taxon>
        <taxon>Heteroconchia</taxon>
        <taxon>Palaeoheterodonta</taxon>
        <taxon>Unionida</taxon>
        <taxon>Unionoidea</taxon>
        <taxon>Unionidae</taxon>
        <taxon>Unioninae</taxon>
        <taxon>Sinanodonta</taxon>
    </lineage>
</organism>
<dbReference type="PROSITE" id="PS50238">
    <property type="entry name" value="RHOGAP"/>
    <property type="match status" value="1"/>
</dbReference>
<dbReference type="InterPro" id="IPR000198">
    <property type="entry name" value="RhoGAP_dom"/>
</dbReference>
<dbReference type="GO" id="GO:0005096">
    <property type="term" value="F:GTPase activator activity"/>
    <property type="evidence" value="ECO:0007669"/>
    <property type="project" value="UniProtKB-KW"/>
</dbReference>
<dbReference type="PANTHER" id="PTHR14963:SF7">
    <property type="entry name" value="RHO GTPASE-ACTIVATING PROTEIN 19"/>
    <property type="match status" value="1"/>
</dbReference>
<comment type="caution">
    <text evidence="3">The sequence shown here is derived from an EMBL/GenBank/DDBJ whole genome shotgun (WGS) entry which is preliminary data.</text>
</comment>
<dbReference type="SUPFAM" id="SSF48350">
    <property type="entry name" value="GTPase activation domain, GAP"/>
    <property type="match status" value="1"/>
</dbReference>
<reference evidence="3 4" key="1">
    <citation type="submission" date="2024-11" db="EMBL/GenBank/DDBJ databases">
        <title>Chromosome-level genome assembly of the freshwater bivalve Anodonta woodiana.</title>
        <authorList>
            <person name="Chen X."/>
        </authorList>
    </citation>
    <scope>NUCLEOTIDE SEQUENCE [LARGE SCALE GENOMIC DNA]</scope>
    <source>
        <strain evidence="3">MN2024</strain>
        <tissue evidence="3">Gills</tissue>
    </source>
</reference>
<dbReference type="InterPro" id="IPR008936">
    <property type="entry name" value="Rho_GTPase_activation_prot"/>
</dbReference>
<dbReference type="Gene3D" id="1.10.555.10">
    <property type="entry name" value="Rho GTPase activation protein"/>
    <property type="match status" value="1"/>
</dbReference>
<dbReference type="Pfam" id="PF00620">
    <property type="entry name" value="RhoGAP"/>
    <property type="match status" value="1"/>
</dbReference>
<sequence length="459" mass="52345">MSLSGLRRQQMEAERNITRLRNCLPDKLEAFCKLHMSILLDRSVKELEELFGESSSKRKTPIKKKVLTLFSKKKESPPQMGNRFPTQEQVAQIHQLSEFLQRPENIRTEGLFRITGNLARQRLLKEWVNSGSNLRLDDGLFSPHDCANVLKSCVADLPEPLLKKKNFAAYLQIVDMSKNVKQGDNGLNVQDQQIKALQLMFLLIPRENAILLECVLDLLHKVSNVPENRMSANSLGMVFAPGLICPKELTSLEFHSLSPVFTKAVSLMIASQPFLFKIPRELAVDVGTFWEEMEEPFSNVFSQESVPQHKQLHLSVQKTKHDSANALKQFKEIKCETSQEAQEAQQQTYSLRQATSQFSNKKKFIKQIITPASQTVTCPQTKHTPKLSIINDETWQVEMEQLEHKDIPNDMQQKHTAVVSPITQCIKVAPTSTKIAMMTPRSRKPISLQFPVRYVENDL</sequence>
<gene>
    <name evidence="3" type="ORF">ACJMK2_005873</name>
</gene>
<keyword evidence="1" id="KW-0343">GTPase activation</keyword>
<feature type="domain" description="Rho-GAP" evidence="2">
    <location>
        <begin position="78"/>
        <end position="276"/>
    </location>
</feature>
<dbReference type="SMART" id="SM00324">
    <property type="entry name" value="RhoGAP"/>
    <property type="match status" value="1"/>
</dbReference>